<name>A0ABN8ILK3_9NEOP</name>
<gene>
    <name evidence="2" type="ORF">IPOD504_LOCUS11460</name>
</gene>
<sequence>MIKTVLIFAIAMLAEVSLGTPRVADEASTNNAALRHCPCAWHCYIDTNGENKSTSTRSGNDEMRNSVLVDARERRQYGLPLPNFRLYNVSSTASEYLRHVSPDWD</sequence>
<protein>
    <recommendedName>
        <fullName evidence="4">Secreted protein</fullName>
    </recommendedName>
</protein>
<keyword evidence="3" id="KW-1185">Reference proteome</keyword>
<evidence type="ECO:0000313" key="2">
    <source>
        <dbReference type="EMBL" id="CAH2061796.1"/>
    </source>
</evidence>
<dbReference type="EMBL" id="OW152840">
    <property type="protein sequence ID" value="CAH2061796.1"/>
    <property type="molecule type" value="Genomic_DNA"/>
</dbReference>
<proteinExistence type="predicted"/>
<keyword evidence="1" id="KW-0732">Signal</keyword>
<accession>A0ABN8ILK3</accession>
<organism evidence="2 3">
    <name type="scientific">Iphiclides podalirius</name>
    <name type="common">scarce swallowtail</name>
    <dbReference type="NCBI Taxonomy" id="110791"/>
    <lineage>
        <taxon>Eukaryota</taxon>
        <taxon>Metazoa</taxon>
        <taxon>Ecdysozoa</taxon>
        <taxon>Arthropoda</taxon>
        <taxon>Hexapoda</taxon>
        <taxon>Insecta</taxon>
        <taxon>Pterygota</taxon>
        <taxon>Neoptera</taxon>
        <taxon>Endopterygota</taxon>
        <taxon>Lepidoptera</taxon>
        <taxon>Glossata</taxon>
        <taxon>Ditrysia</taxon>
        <taxon>Papilionoidea</taxon>
        <taxon>Papilionidae</taxon>
        <taxon>Papilioninae</taxon>
        <taxon>Iphiclides</taxon>
    </lineage>
</organism>
<reference evidence="2" key="1">
    <citation type="submission" date="2022-03" db="EMBL/GenBank/DDBJ databases">
        <authorList>
            <person name="Martin H S."/>
        </authorList>
    </citation>
    <scope>NUCLEOTIDE SEQUENCE</scope>
</reference>
<feature type="chain" id="PRO_5046415798" description="Secreted protein" evidence="1">
    <location>
        <begin position="20"/>
        <end position="105"/>
    </location>
</feature>
<feature type="signal peptide" evidence="1">
    <location>
        <begin position="1"/>
        <end position="19"/>
    </location>
</feature>
<feature type="non-terminal residue" evidence="2">
    <location>
        <position position="1"/>
    </location>
</feature>
<evidence type="ECO:0000313" key="3">
    <source>
        <dbReference type="Proteomes" id="UP000837857"/>
    </source>
</evidence>
<evidence type="ECO:0008006" key="4">
    <source>
        <dbReference type="Google" id="ProtNLM"/>
    </source>
</evidence>
<evidence type="ECO:0000256" key="1">
    <source>
        <dbReference type="SAM" id="SignalP"/>
    </source>
</evidence>
<dbReference type="Proteomes" id="UP000837857">
    <property type="component" value="Chromosome 28"/>
</dbReference>